<evidence type="ECO:0000256" key="2">
    <source>
        <dbReference type="ARBA" id="ARBA00022578"/>
    </source>
</evidence>
<evidence type="ECO:0000256" key="21">
    <source>
        <dbReference type="SAM" id="MobiDB-lite"/>
    </source>
</evidence>
<dbReference type="Pfam" id="PF13976">
    <property type="entry name" value="gag_pre-integrs"/>
    <property type="match status" value="1"/>
</dbReference>
<keyword evidence="18" id="KW-0233">DNA recombination</keyword>
<evidence type="ECO:0000313" key="23">
    <source>
        <dbReference type="EMBL" id="ETW78902.1"/>
    </source>
</evidence>
<dbReference type="eggNOG" id="KOG0017">
    <property type="taxonomic scope" value="Eukaryota"/>
</dbReference>
<name>W4JZD1_HETIT</name>
<accession>W4JZD1</accession>
<dbReference type="GO" id="GO:0005634">
    <property type="term" value="C:nucleus"/>
    <property type="evidence" value="ECO:0007669"/>
    <property type="project" value="UniProtKB-ARBA"/>
</dbReference>
<dbReference type="InParanoid" id="W4JZD1"/>
<keyword evidence="4" id="KW-0645">Protease</keyword>
<dbReference type="GO" id="GO:0008233">
    <property type="term" value="F:peptidase activity"/>
    <property type="evidence" value="ECO:0007669"/>
    <property type="project" value="UniProtKB-KW"/>
</dbReference>
<dbReference type="GeneID" id="20670997"/>
<dbReference type="Gene3D" id="3.30.420.10">
    <property type="entry name" value="Ribonuclease H-like superfamily/Ribonuclease H"/>
    <property type="match status" value="1"/>
</dbReference>
<evidence type="ECO:0000313" key="24">
    <source>
        <dbReference type="Proteomes" id="UP000030671"/>
    </source>
</evidence>
<dbReference type="HOGENOM" id="CLU_370073_0_0_1"/>
<feature type="region of interest" description="Disordered" evidence="21">
    <location>
        <begin position="343"/>
        <end position="386"/>
    </location>
</feature>
<sequence length="752" mass="84037">MDAIWVPPLGLIDYSPLQLGAALQPLPKQPTEAVRCDVIDTPDQPPGGAFDRFLKYPWSQGDSFLRLLPSGPQSCRYRASFGHSLCANRFVVTALNRLWALRSSDFALHRFIDTFWSPICCATPFWPHPIAATSSPLLSLPFPSSHIASNTFPSLCHSCHTMSDPSFALPSVFPLNNRNYPSWSKEIKAWLRLKGLWLLVSGDETAPVGTKEKPADPREVAEWKRNAQKAAGALLLSVEDQFRGILDGIEDDPIAIWTKLEEQFNKKSAGSRFNAMEDLFSIKKRNDESLQSLIHRVDESMRVLKNLRDWLRSQEAGRGAHLHGPLVVSSLRLEDAFRREDLNRARRSDPTDSAQALVASFPSSSTSSSTSYRRSRPPRKQYKCDFCGATGHTDDRCFKRINEELKKFKPQQAHSVQAPEASGPMQFAGNASFRSPAPSPSSTVPSLVTDLDWNADTGATSHMTPHRHWLRNYRPFVVPIRLADSSVIYSAGVGTVVFNPVVGGKRAQSVEFSNVLHVPDLGCNLLSVLYLTQHKHFSVLIEGSSMHFSRDGAVWFMAVVPDGSNNAYLQGTTSTVVLQSAGATSTLPLDLSLWHRRLCHHHHAGVQRMVKERLVTGLQLDSDVQPDPVCEPCLSGKMHAHPFPSTGSVTSKLLELVHSDLHGPLPVATHSGMRYWITFIDEFTKLKVVYVLRLKSDAFEAFKRYKAYVENLTGERILTLQDDKGGEYMSNAWDMFCLEHRIARRHTARNRP</sequence>
<dbReference type="PANTHER" id="PTHR42648:SF11">
    <property type="entry name" value="TRANSPOSON TY4-P GAG-POL POLYPROTEIN"/>
    <property type="match status" value="1"/>
</dbReference>
<dbReference type="GO" id="GO:0046872">
    <property type="term" value="F:metal ion binding"/>
    <property type="evidence" value="ECO:0007669"/>
    <property type="project" value="UniProtKB-KW"/>
</dbReference>
<evidence type="ECO:0000256" key="19">
    <source>
        <dbReference type="ARBA" id="ARBA00048173"/>
    </source>
</evidence>
<evidence type="ECO:0000256" key="11">
    <source>
        <dbReference type="ARBA" id="ARBA00022840"/>
    </source>
</evidence>
<keyword evidence="9" id="KW-0255">Endonuclease</keyword>
<comment type="function">
    <text evidence="1">The aspartyl protease (PR) mediates the proteolytic cleavages of the Gag and Gag-Pol polyproteins after assembly of the VLP.</text>
</comment>
<dbReference type="GO" id="GO:0005524">
    <property type="term" value="F:ATP binding"/>
    <property type="evidence" value="ECO:0007669"/>
    <property type="project" value="UniProtKB-KW"/>
</dbReference>
<gene>
    <name evidence="23" type="ORF">HETIRDRAFT_323844</name>
</gene>
<keyword evidence="17" id="KW-0917">Virion maturation</keyword>
<keyword evidence="16" id="KW-0808">Transferase</keyword>
<dbReference type="SUPFAM" id="SSF53098">
    <property type="entry name" value="Ribonuclease H-like"/>
    <property type="match status" value="1"/>
</dbReference>
<keyword evidence="14" id="KW-0229">DNA integration</keyword>
<evidence type="ECO:0000256" key="17">
    <source>
        <dbReference type="ARBA" id="ARBA00023113"/>
    </source>
</evidence>
<keyword evidence="13" id="KW-0694">RNA-binding</keyword>
<keyword evidence="2" id="KW-0815">Transposition</keyword>
<keyword evidence="3" id="KW-1188">Viral release from host cell</keyword>
<dbReference type="InterPro" id="IPR012337">
    <property type="entry name" value="RNaseH-like_sf"/>
</dbReference>
<comment type="catalytic activity">
    <reaction evidence="20">
        <text>DNA(n) + a 2'-deoxyribonucleoside 5'-triphosphate = DNA(n+1) + diphosphate</text>
        <dbReference type="Rhea" id="RHEA:22508"/>
        <dbReference type="Rhea" id="RHEA-COMP:17339"/>
        <dbReference type="Rhea" id="RHEA-COMP:17340"/>
        <dbReference type="ChEBI" id="CHEBI:33019"/>
        <dbReference type="ChEBI" id="CHEBI:61560"/>
        <dbReference type="ChEBI" id="CHEBI:173112"/>
        <dbReference type="EC" id="2.7.7.7"/>
    </reaction>
</comment>
<comment type="catalytic activity">
    <reaction evidence="19">
        <text>DNA(n) + a 2'-deoxyribonucleoside 5'-triphosphate = DNA(n+1) + diphosphate</text>
        <dbReference type="Rhea" id="RHEA:22508"/>
        <dbReference type="Rhea" id="RHEA-COMP:17339"/>
        <dbReference type="Rhea" id="RHEA-COMP:17340"/>
        <dbReference type="ChEBI" id="CHEBI:33019"/>
        <dbReference type="ChEBI" id="CHEBI:61560"/>
        <dbReference type="ChEBI" id="CHEBI:173112"/>
        <dbReference type="EC" id="2.7.7.49"/>
    </reaction>
</comment>
<evidence type="ECO:0000256" key="15">
    <source>
        <dbReference type="ARBA" id="ARBA00022918"/>
    </source>
</evidence>
<feature type="domain" description="Integrase catalytic" evidence="22">
    <location>
        <begin position="640"/>
        <end position="752"/>
    </location>
</feature>
<evidence type="ECO:0000256" key="1">
    <source>
        <dbReference type="ARBA" id="ARBA00002180"/>
    </source>
</evidence>
<evidence type="ECO:0000256" key="5">
    <source>
        <dbReference type="ARBA" id="ARBA00022695"/>
    </source>
</evidence>
<evidence type="ECO:0000256" key="10">
    <source>
        <dbReference type="ARBA" id="ARBA00022801"/>
    </source>
</evidence>
<evidence type="ECO:0000256" key="6">
    <source>
        <dbReference type="ARBA" id="ARBA00022722"/>
    </source>
</evidence>
<organism evidence="23 24">
    <name type="scientific">Heterobasidion irregulare (strain TC 32-1)</name>
    <dbReference type="NCBI Taxonomy" id="747525"/>
    <lineage>
        <taxon>Eukaryota</taxon>
        <taxon>Fungi</taxon>
        <taxon>Dikarya</taxon>
        <taxon>Basidiomycota</taxon>
        <taxon>Agaricomycotina</taxon>
        <taxon>Agaricomycetes</taxon>
        <taxon>Russulales</taxon>
        <taxon>Bondarzewiaceae</taxon>
        <taxon>Heterobasidion</taxon>
        <taxon>Heterobasidion annosum species complex</taxon>
    </lineage>
</organism>
<feature type="region of interest" description="Disordered" evidence="21">
    <location>
        <begin position="409"/>
        <end position="444"/>
    </location>
</feature>
<evidence type="ECO:0000256" key="12">
    <source>
        <dbReference type="ARBA" id="ARBA00022842"/>
    </source>
</evidence>
<evidence type="ECO:0000256" key="14">
    <source>
        <dbReference type="ARBA" id="ARBA00022908"/>
    </source>
</evidence>
<dbReference type="GO" id="GO:0003723">
    <property type="term" value="F:RNA binding"/>
    <property type="evidence" value="ECO:0007669"/>
    <property type="project" value="UniProtKB-KW"/>
</dbReference>
<dbReference type="AlphaFoldDB" id="W4JZD1"/>
<evidence type="ECO:0000256" key="18">
    <source>
        <dbReference type="ARBA" id="ARBA00023172"/>
    </source>
</evidence>
<evidence type="ECO:0000256" key="7">
    <source>
        <dbReference type="ARBA" id="ARBA00022723"/>
    </source>
</evidence>
<dbReference type="InterPro" id="IPR025724">
    <property type="entry name" value="GAG-pre-integrase_dom"/>
</dbReference>
<dbReference type="STRING" id="747525.W4JZD1"/>
<dbReference type="Pfam" id="PF14223">
    <property type="entry name" value="Retrotran_gag_2"/>
    <property type="match status" value="1"/>
</dbReference>
<evidence type="ECO:0000259" key="22">
    <source>
        <dbReference type="PROSITE" id="PS50994"/>
    </source>
</evidence>
<evidence type="ECO:0000256" key="9">
    <source>
        <dbReference type="ARBA" id="ARBA00022759"/>
    </source>
</evidence>
<keyword evidence="7" id="KW-0479">Metal-binding</keyword>
<keyword evidence="16" id="KW-0239">DNA-directed DNA polymerase</keyword>
<keyword evidence="11" id="KW-0067">ATP-binding</keyword>
<evidence type="ECO:0000256" key="4">
    <source>
        <dbReference type="ARBA" id="ARBA00022670"/>
    </source>
</evidence>
<dbReference type="EMBL" id="KI925461">
    <property type="protein sequence ID" value="ETW78902.1"/>
    <property type="molecule type" value="Genomic_DNA"/>
</dbReference>
<keyword evidence="12" id="KW-0460">Magnesium</keyword>
<dbReference type="RefSeq" id="XP_009549192.1">
    <property type="nucleotide sequence ID" value="XM_009550897.1"/>
</dbReference>
<keyword evidence="8" id="KW-0547">Nucleotide-binding</keyword>
<keyword evidence="24" id="KW-1185">Reference proteome</keyword>
<dbReference type="OrthoDB" id="7691805at2759"/>
<dbReference type="PROSITE" id="PS50994">
    <property type="entry name" value="INTEGRASE"/>
    <property type="match status" value="1"/>
</dbReference>
<evidence type="ECO:0000256" key="13">
    <source>
        <dbReference type="ARBA" id="ARBA00022884"/>
    </source>
</evidence>
<dbReference type="GO" id="GO:0032196">
    <property type="term" value="P:transposition"/>
    <property type="evidence" value="ECO:0007669"/>
    <property type="project" value="UniProtKB-KW"/>
</dbReference>
<dbReference type="GO" id="GO:0015074">
    <property type="term" value="P:DNA integration"/>
    <property type="evidence" value="ECO:0007669"/>
    <property type="project" value="UniProtKB-KW"/>
</dbReference>
<reference evidence="23 24" key="1">
    <citation type="journal article" date="2012" name="New Phytol.">
        <title>Insight into trade-off between wood decay and parasitism from the genome of a fungal forest pathogen.</title>
        <authorList>
            <person name="Olson A."/>
            <person name="Aerts A."/>
            <person name="Asiegbu F."/>
            <person name="Belbahri L."/>
            <person name="Bouzid O."/>
            <person name="Broberg A."/>
            <person name="Canback B."/>
            <person name="Coutinho P.M."/>
            <person name="Cullen D."/>
            <person name="Dalman K."/>
            <person name="Deflorio G."/>
            <person name="van Diepen L.T."/>
            <person name="Dunand C."/>
            <person name="Duplessis S."/>
            <person name="Durling M."/>
            <person name="Gonthier P."/>
            <person name="Grimwood J."/>
            <person name="Fossdal C.G."/>
            <person name="Hansson D."/>
            <person name="Henrissat B."/>
            <person name="Hietala A."/>
            <person name="Himmelstrand K."/>
            <person name="Hoffmeister D."/>
            <person name="Hogberg N."/>
            <person name="James T.Y."/>
            <person name="Karlsson M."/>
            <person name="Kohler A."/>
            <person name="Kues U."/>
            <person name="Lee Y.H."/>
            <person name="Lin Y.C."/>
            <person name="Lind M."/>
            <person name="Lindquist E."/>
            <person name="Lombard V."/>
            <person name="Lucas S."/>
            <person name="Lunden K."/>
            <person name="Morin E."/>
            <person name="Murat C."/>
            <person name="Park J."/>
            <person name="Raffaello T."/>
            <person name="Rouze P."/>
            <person name="Salamov A."/>
            <person name="Schmutz J."/>
            <person name="Solheim H."/>
            <person name="Stahlberg J."/>
            <person name="Velez H."/>
            <person name="de Vries R.P."/>
            <person name="Wiebenga A."/>
            <person name="Woodward S."/>
            <person name="Yakovlev I."/>
            <person name="Garbelotto M."/>
            <person name="Martin F."/>
            <person name="Grigoriev I.V."/>
            <person name="Stenlid J."/>
        </authorList>
    </citation>
    <scope>NUCLEOTIDE SEQUENCE [LARGE SCALE GENOMIC DNA]</scope>
    <source>
        <strain evidence="23 24">TC 32-1</strain>
    </source>
</reference>
<evidence type="ECO:0000256" key="16">
    <source>
        <dbReference type="ARBA" id="ARBA00022932"/>
    </source>
</evidence>
<evidence type="ECO:0000256" key="8">
    <source>
        <dbReference type="ARBA" id="ARBA00022741"/>
    </source>
</evidence>
<dbReference type="Proteomes" id="UP000030671">
    <property type="component" value="Unassembled WGS sequence"/>
</dbReference>
<protein>
    <recommendedName>
        <fullName evidence="22">Integrase catalytic domain-containing protein</fullName>
    </recommendedName>
</protein>
<dbReference type="InterPro" id="IPR039537">
    <property type="entry name" value="Retrotran_Ty1/copia-like"/>
</dbReference>
<dbReference type="KEGG" id="hir:HETIRDRAFT_323844"/>
<dbReference type="GO" id="GO:0006310">
    <property type="term" value="P:DNA recombination"/>
    <property type="evidence" value="ECO:0007669"/>
    <property type="project" value="UniProtKB-KW"/>
</dbReference>
<proteinExistence type="predicted"/>
<keyword evidence="5" id="KW-0548">Nucleotidyltransferase</keyword>
<keyword evidence="6" id="KW-0540">Nuclease</keyword>
<keyword evidence="15" id="KW-0695">RNA-directed DNA polymerase</keyword>
<keyword evidence="10" id="KW-0378">Hydrolase</keyword>
<dbReference type="GO" id="GO:0003887">
    <property type="term" value="F:DNA-directed DNA polymerase activity"/>
    <property type="evidence" value="ECO:0007669"/>
    <property type="project" value="UniProtKB-KW"/>
</dbReference>
<evidence type="ECO:0000256" key="20">
    <source>
        <dbReference type="ARBA" id="ARBA00049244"/>
    </source>
</evidence>
<dbReference type="GO" id="GO:0003964">
    <property type="term" value="F:RNA-directed DNA polymerase activity"/>
    <property type="evidence" value="ECO:0007669"/>
    <property type="project" value="UniProtKB-KW"/>
</dbReference>
<dbReference type="PANTHER" id="PTHR42648">
    <property type="entry name" value="TRANSPOSASE, PUTATIVE-RELATED"/>
    <property type="match status" value="1"/>
</dbReference>
<feature type="compositionally biased region" description="Low complexity" evidence="21">
    <location>
        <begin position="360"/>
        <end position="372"/>
    </location>
</feature>
<dbReference type="InterPro" id="IPR001584">
    <property type="entry name" value="Integrase_cat-core"/>
</dbReference>
<evidence type="ECO:0000256" key="3">
    <source>
        <dbReference type="ARBA" id="ARBA00022612"/>
    </source>
</evidence>
<dbReference type="InterPro" id="IPR054722">
    <property type="entry name" value="PolX-like_BBD"/>
</dbReference>
<dbReference type="GO" id="GO:0004519">
    <property type="term" value="F:endonuclease activity"/>
    <property type="evidence" value="ECO:0007669"/>
    <property type="project" value="UniProtKB-KW"/>
</dbReference>
<dbReference type="InterPro" id="IPR036397">
    <property type="entry name" value="RNaseH_sf"/>
</dbReference>
<dbReference type="GO" id="GO:0006508">
    <property type="term" value="P:proteolysis"/>
    <property type="evidence" value="ECO:0007669"/>
    <property type="project" value="UniProtKB-KW"/>
</dbReference>
<dbReference type="Pfam" id="PF22936">
    <property type="entry name" value="Pol_BBD"/>
    <property type="match status" value="1"/>
</dbReference>